<proteinExistence type="predicted"/>
<protein>
    <submittedName>
        <fullName evidence="2">Synrg</fullName>
    </submittedName>
</protein>
<feature type="coiled-coil region" evidence="1">
    <location>
        <begin position="93"/>
        <end position="123"/>
    </location>
</feature>
<sequence length="211" mass="24629">MNDRGLWDYKFNALCDSLNDVNMEGILRMFRNEHPKESSIQLFSMDDVVSMKTVEEDEEKLAFVRQTTIHAQKHIIKLGEALTRDKRKKYIDQQQFEERCNLLQNLRDKLNDLYSELEYCERLVSTYQTETEISLNCDEETEDEELPQSDDFASNSKADVYIEDEETPEDDYVILDAPKCTEKVENTKCKNTIKAFFSTLLSSPSEVDFSA</sequence>
<dbReference type="Proteomes" id="UP001431209">
    <property type="component" value="Unassembled WGS sequence"/>
</dbReference>
<organism evidence="2 3">
    <name type="scientific">Acrasis kona</name>
    <dbReference type="NCBI Taxonomy" id="1008807"/>
    <lineage>
        <taxon>Eukaryota</taxon>
        <taxon>Discoba</taxon>
        <taxon>Heterolobosea</taxon>
        <taxon>Tetramitia</taxon>
        <taxon>Eutetramitia</taxon>
        <taxon>Acrasidae</taxon>
        <taxon>Acrasis</taxon>
    </lineage>
</organism>
<name>A0AAW2YSH5_9EUKA</name>
<comment type="caution">
    <text evidence="2">The sequence shown here is derived from an EMBL/GenBank/DDBJ whole genome shotgun (WGS) entry which is preliminary data.</text>
</comment>
<keyword evidence="1" id="KW-0175">Coiled coil</keyword>
<dbReference type="AlphaFoldDB" id="A0AAW2YSH5"/>
<dbReference type="EMBL" id="JAOPGA020000651">
    <property type="protein sequence ID" value="KAL0480348.1"/>
    <property type="molecule type" value="Genomic_DNA"/>
</dbReference>
<evidence type="ECO:0000313" key="2">
    <source>
        <dbReference type="EMBL" id="KAL0480348.1"/>
    </source>
</evidence>
<accession>A0AAW2YSH5</accession>
<keyword evidence="3" id="KW-1185">Reference proteome</keyword>
<evidence type="ECO:0000313" key="3">
    <source>
        <dbReference type="Proteomes" id="UP001431209"/>
    </source>
</evidence>
<gene>
    <name evidence="2" type="ORF">AKO1_007123</name>
</gene>
<evidence type="ECO:0000256" key="1">
    <source>
        <dbReference type="SAM" id="Coils"/>
    </source>
</evidence>
<reference evidence="2 3" key="1">
    <citation type="submission" date="2024-03" db="EMBL/GenBank/DDBJ databases">
        <title>The Acrasis kona genome and developmental transcriptomes reveal deep origins of eukaryotic multicellular pathways.</title>
        <authorList>
            <person name="Sheikh S."/>
            <person name="Fu C.-J."/>
            <person name="Brown M.W."/>
            <person name="Baldauf S.L."/>
        </authorList>
    </citation>
    <scope>NUCLEOTIDE SEQUENCE [LARGE SCALE GENOMIC DNA]</scope>
    <source>
        <strain evidence="2 3">ATCC MYA-3509</strain>
    </source>
</reference>